<dbReference type="InterPro" id="IPR023213">
    <property type="entry name" value="CAT-like_dom_sf"/>
</dbReference>
<protein>
    <recommendedName>
        <fullName evidence="1">2-oxoacid dehydrogenase acyltransferase catalytic domain-containing protein</fullName>
    </recommendedName>
</protein>
<dbReference type="Pfam" id="PF00198">
    <property type="entry name" value="2-oxoacid_dh"/>
    <property type="match status" value="1"/>
</dbReference>
<dbReference type="Proteomes" id="UP001208689">
    <property type="component" value="Chromosome"/>
</dbReference>
<evidence type="ECO:0000313" key="2">
    <source>
        <dbReference type="EMBL" id="UYP43770.1"/>
    </source>
</evidence>
<sequence length="311" mass="36643">MVKPMPKRYDANLVDNITKFHELEFHIMRGRNESAIYFDLDLDLSKTLPYIEKVNEGKGKKKITLFHIILGAAVRTLALRPKLNRFVSNRRLWQRNTMTLAFVVKKMLDEDAGSVNAMIDFDPFETLDTISEKIDKHLYEARKTNSNENDKQIEMITKMPRFLIRFIFWLVRWLDERNLFSKFVYSQTKDMPMYSSAFLANLGSIGLPTVYHHLFEMGTIGFFLAIGKITKRPFVDQETGELSVRPMMTIRITLDDRISEGVYLRKAVDYLHLYIENPEELEKPLELSQKQLDWLKLKKYKKDWSKKGKTK</sequence>
<name>A0ABY6HJR7_9ARCH</name>
<gene>
    <name evidence="2" type="ORF">NEF87_000055</name>
</gene>
<accession>A0ABY6HJR7</accession>
<dbReference type="SUPFAM" id="SSF52777">
    <property type="entry name" value="CoA-dependent acyltransferases"/>
    <property type="match status" value="1"/>
</dbReference>
<dbReference type="Gene3D" id="3.30.559.10">
    <property type="entry name" value="Chloramphenicol acetyltransferase-like domain"/>
    <property type="match status" value="1"/>
</dbReference>
<keyword evidence="3" id="KW-1185">Reference proteome</keyword>
<dbReference type="EMBL" id="CP104013">
    <property type="protein sequence ID" value="UYP43770.1"/>
    <property type="molecule type" value="Genomic_DNA"/>
</dbReference>
<proteinExistence type="predicted"/>
<dbReference type="InterPro" id="IPR001078">
    <property type="entry name" value="2-oxoacid_DH_actylTfrase"/>
</dbReference>
<reference evidence="2" key="1">
    <citation type="submission" date="2022-09" db="EMBL/GenBank/DDBJ databases">
        <title>Actin cytoskeleton and complex cell architecture in an #Asgard archaeon.</title>
        <authorList>
            <person name="Ponce Toledo R.I."/>
            <person name="Schleper C."/>
            <person name="Rodrigues Oliveira T."/>
            <person name="Wollweber F."/>
            <person name="Xu J."/>
            <person name="Rittmann S."/>
            <person name="Klingl A."/>
            <person name="Pilhofer M."/>
        </authorList>
    </citation>
    <scope>NUCLEOTIDE SEQUENCE</scope>
    <source>
        <strain evidence="2">B-35</strain>
    </source>
</reference>
<organism evidence="2 3">
    <name type="scientific">Candidatus Lokiarchaeum ossiferum</name>
    <dbReference type="NCBI Taxonomy" id="2951803"/>
    <lineage>
        <taxon>Archaea</taxon>
        <taxon>Promethearchaeati</taxon>
        <taxon>Promethearchaeota</taxon>
        <taxon>Promethearchaeia</taxon>
        <taxon>Promethearchaeales</taxon>
        <taxon>Promethearchaeaceae</taxon>
        <taxon>Candidatus Lokiarchaeum</taxon>
    </lineage>
</organism>
<evidence type="ECO:0000259" key="1">
    <source>
        <dbReference type="Pfam" id="PF00198"/>
    </source>
</evidence>
<feature type="domain" description="2-oxoacid dehydrogenase acyltransferase catalytic" evidence="1">
    <location>
        <begin position="223"/>
        <end position="281"/>
    </location>
</feature>
<evidence type="ECO:0000313" key="3">
    <source>
        <dbReference type="Proteomes" id="UP001208689"/>
    </source>
</evidence>